<comment type="caution">
    <text evidence="7">The sequence shown here is derived from an EMBL/GenBank/DDBJ whole genome shotgun (WGS) entry which is preliminary data.</text>
</comment>
<dbReference type="SUPFAM" id="SSF55874">
    <property type="entry name" value="ATPase domain of HSP90 chaperone/DNA topoisomerase II/histidine kinase"/>
    <property type="match status" value="1"/>
</dbReference>
<dbReference type="Proteomes" id="UP001150924">
    <property type="component" value="Unassembled WGS sequence"/>
</dbReference>
<dbReference type="PANTHER" id="PTHR43547:SF2">
    <property type="entry name" value="HYBRID SIGNAL TRANSDUCTION HISTIDINE KINASE C"/>
    <property type="match status" value="1"/>
</dbReference>
<dbReference type="PRINTS" id="PR00344">
    <property type="entry name" value="BCTRLSENSOR"/>
</dbReference>
<dbReference type="InterPro" id="IPR003018">
    <property type="entry name" value="GAF"/>
</dbReference>
<dbReference type="InterPro" id="IPR004358">
    <property type="entry name" value="Sig_transdc_His_kin-like_C"/>
</dbReference>
<dbReference type="PANTHER" id="PTHR43547">
    <property type="entry name" value="TWO-COMPONENT HISTIDINE KINASE"/>
    <property type="match status" value="1"/>
</dbReference>
<evidence type="ECO:0000256" key="1">
    <source>
        <dbReference type="ARBA" id="ARBA00000085"/>
    </source>
</evidence>
<dbReference type="Gene3D" id="3.30.450.40">
    <property type="match status" value="1"/>
</dbReference>
<dbReference type="Gene3D" id="3.30.565.10">
    <property type="entry name" value="Histidine kinase-like ATPase, C-terminal domain"/>
    <property type="match status" value="1"/>
</dbReference>
<dbReference type="AlphaFoldDB" id="A0A9X3ERZ7"/>
<reference evidence="7" key="1">
    <citation type="submission" date="2022-11" db="EMBL/GenBank/DDBJ databases">
        <title>Minimal conservation of predation-associated metabolite biosynthetic gene clusters underscores biosynthetic potential of Myxococcota including descriptions for ten novel species: Archangium lansinium sp. nov., Myxococcus landrumus sp. nov., Nannocystis bai.</title>
        <authorList>
            <person name="Ahearne A."/>
            <person name="Stevens C."/>
            <person name="Phillips K."/>
        </authorList>
    </citation>
    <scope>NUCLEOTIDE SEQUENCE</scope>
    <source>
        <strain evidence="7">Na p29</strain>
    </source>
</reference>
<dbReference type="EMBL" id="JAPNKE010000002">
    <property type="protein sequence ID" value="MCY1009242.1"/>
    <property type="molecule type" value="Genomic_DNA"/>
</dbReference>
<dbReference type="Pfam" id="PF00512">
    <property type="entry name" value="HisKA"/>
    <property type="match status" value="1"/>
</dbReference>
<dbReference type="GO" id="GO:0000155">
    <property type="term" value="F:phosphorelay sensor kinase activity"/>
    <property type="evidence" value="ECO:0007669"/>
    <property type="project" value="InterPro"/>
</dbReference>
<dbReference type="Gene3D" id="1.10.287.130">
    <property type="match status" value="1"/>
</dbReference>
<keyword evidence="3" id="KW-0597">Phosphoprotein</keyword>
<dbReference type="SUPFAM" id="SSF55781">
    <property type="entry name" value="GAF domain-like"/>
    <property type="match status" value="1"/>
</dbReference>
<dbReference type="FunFam" id="3.30.565.10:FF:000006">
    <property type="entry name" value="Sensor histidine kinase WalK"/>
    <property type="match status" value="1"/>
</dbReference>
<organism evidence="7 8">
    <name type="scientific">Nannocystis pusilla</name>
    <dbReference type="NCBI Taxonomy" id="889268"/>
    <lineage>
        <taxon>Bacteria</taxon>
        <taxon>Pseudomonadati</taxon>
        <taxon>Myxococcota</taxon>
        <taxon>Polyangia</taxon>
        <taxon>Nannocystales</taxon>
        <taxon>Nannocystaceae</taxon>
        <taxon>Nannocystis</taxon>
    </lineage>
</organism>
<keyword evidence="4" id="KW-0808">Transferase</keyword>
<evidence type="ECO:0000256" key="5">
    <source>
        <dbReference type="ARBA" id="ARBA00022777"/>
    </source>
</evidence>
<feature type="domain" description="Histidine kinase" evidence="6">
    <location>
        <begin position="201"/>
        <end position="416"/>
    </location>
</feature>
<evidence type="ECO:0000313" key="7">
    <source>
        <dbReference type="EMBL" id="MCY1009242.1"/>
    </source>
</evidence>
<accession>A0A9X3ERZ7</accession>
<proteinExistence type="predicted"/>
<dbReference type="CDD" id="cd00082">
    <property type="entry name" value="HisKA"/>
    <property type="match status" value="1"/>
</dbReference>
<sequence>MLEIRARNRAEENERRAIFLAQVSTAVAESMDLRDAHAVVVRRAIPTLGALATLIVVDGAKVRCAATAHVRPASQRLLSTMCAEYCHDPASPDIALRALRERQSLLIPVADGDTLRKNDLPPRQIDFFEALCVRSMMSVPLFARDAITGVLTFASDTRSYDRDDLRFAEAYAQQIGMVLQNITLLAQAREAIRARNDFLLLAGHELRTPLTALKLAIDLLRRRLIEPVLPPVQRVVDKIGQQATRLSRLIDLVVLAPLHGGRTPPLRIEQLDLCELVSDVIRDSADLPTRHACELRCSAERPILLQGDRTGLEVVVSNLLSNAFKFGAGRPVEVSVAGDGSRATLVVRDHGVGIPADRLPHIFERYERAASSANFGGLGLGLHIAAQIVAAHGGQIHVDSRIGEGSTFTVALPTATPIAISPV</sequence>
<dbReference type="CDD" id="cd00075">
    <property type="entry name" value="HATPase"/>
    <property type="match status" value="1"/>
</dbReference>
<dbReference type="SMART" id="SM00387">
    <property type="entry name" value="HATPase_c"/>
    <property type="match status" value="1"/>
</dbReference>
<evidence type="ECO:0000256" key="3">
    <source>
        <dbReference type="ARBA" id="ARBA00022553"/>
    </source>
</evidence>
<dbReference type="SMART" id="SM00065">
    <property type="entry name" value="GAF"/>
    <property type="match status" value="1"/>
</dbReference>
<dbReference type="InterPro" id="IPR036890">
    <property type="entry name" value="HATPase_C_sf"/>
</dbReference>
<dbReference type="InterPro" id="IPR005467">
    <property type="entry name" value="His_kinase_dom"/>
</dbReference>
<protein>
    <recommendedName>
        <fullName evidence="2">histidine kinase</fullName>
        <ecNumber evidence="2">2.7.13.3</ecNumber>
    </recommendedName>
</protein>
<keyword evidence="5 7" id="KW-0418">Kinase</keyword>
<dbReference type="SMART" id="SM00388">
    <property type="entry name" value="HisKA"/>
    <property type="match status" value="1"/>
</dbReference>
<gene>
    <name evidence="7" type="ORF">OV079_27480</name>
</gene>
<comment type="catalytic activity">
    <reaction evidence="1">
        <text>ATP + protein L-histidine = ADP + protein N-phospho-L-histidine.</text>
        <dbReference type="EC" id="2.7.13.3"/>
    </reaction>
</comment>
<evidence type="ECO:0000313" key="8">
    <source>
        <dbReference type="Proteomes" id="UP001150924"/>
    </source>
</evidence>
<dbReference type="Pfam" id="PF01590">
    <property type="entry name" value="GAF"/>
    <property type="match status" value="1"/>
</dbReference>
<dbReference type="PROSITE" id="PS50109">
    <property type="entry name" value="HIS_KIN"/>
    <property type="match status" value="1"/>
</dbReference>
<evidence type="ECO:0000256" key="2">
    <source>
        <dbReference type="ARBA" id="ARBA00012438"/>
    </source>
</evidence>
<evidence type="ECO:0000259" key="6">
    <source>
        <dbReference type="PROSITE" id="PS50109"/>
    </source>
</evidence>
<keyword evidence="8" id="KW-1185">Reference proteome</keyword>
<dbReference type="InterPro" id="IPR003661">
    <property type="entry name" value="HisK_dim/P_dom"/>
</dbReference>
<dbReference type="InterPro" id="IPR003594">
    <property type="entry name" value="HATPase_dom"/>
</dbReference>
<dbReference type="InterPro" id="IPR029016">
    <property type="entry name" value="GAF-like_dom_sf"/>
</dbReference>
<dbReference type="Pfam" id="PF02518">
    <property type="entry name" value="HATPase_c"/>
    <property type="match status" value="1"/>
</dbReference>
<dbReference type="EC" id="2.7.13.3" evidence="2"/>
<name>A0A9X3ERZ7_9BACT</name>
<dbReference type="RefSeq" id="WP_267771903.1">
    <property type="nucleotide sequence ID" value="NZ_JAPNKE010000002.1"/>
</dbReference>
<dbReference type="SUPFAM" id="SSF47384">
    <property type="entry name" value="Homodimeric domain of signal transducing histidine kinase"/>
    <property type="match status" value="1"/>
</dbReference>
<evidence type="ECO:0000256" key="4">
    <source>
        <dbReference type="ARBA" id="ARBA00022679"/>
    </source>
</evidence>
<dbReference type="InterPro" id="IPR036097">
    <property type="entry name" value="HisK_dim/P_sf"/>
</dbReference>